<dbReference type="InterPro" id="IPR001245">
    <property type="entry name" value="Ser-Thr/Tyr_kinase_cat_dom"/>
</dbReference>
<comment type="subunit">
    <text evidence="2">Component of the EKC/KEOPS complex composed of at least BUD32, CGI121, GON7, KAE1 and PCC1; the whole complex dimerizes.</text>
</comment>
<evidence type="ECO:0000256" key="5">
    <source>
        <dbReference type="ARBA" id="ARBA00019973"/>
    </source>
</evidence>
<keyword evidence="14" id="KW-1185">Reference proteome</keyword>
<evidence type="ECO:0000256" key="6">
    <source>
        <dbReference type="ARBA" id="ARBA00022741"/>
    </source>
</evidence>
<gene>
    <name evidence="13" type="ORF">ABVK25_012461</name>
</gene>
<keyword evidence="7" id="KW-0067">ATP-binding</keyword>
<evidence type="ECO:0000256" key="7">
    <source>
        <dbReference type="ARBA" id="ARBA00022840"/>
    </source>
</evidence>
<keyword evidence="6" id="KW-0547">Nucleotide-binding</keyword>
<dbReference type="InterPro" id="IPR050198">
    <property type="entry name" value="Non-receptor_tyrosine_kinases"/>
</dbReference>
<evidence type="ECO:0000256" key="4">
    <source>
        <dbReference type="ARBA" id="ARBA00013948"/>
    </source>
</evidence>
<evidence type="ECO:0000256" key="3">
    <source>
        <dbReference type="ARBA" id="ARBA00012513"/>
    </source>
</evidence>
<evidence type="ECO:0000313" key="14">
    <source>
        <dbReference type="Proteomes" id="UP001590951"/>
    </source>
</evidence>
<evidence type="ECO:0000256" key="10">
    <source>
        <dbReference type="ARBA" id="ARBA00047899"/>
    </source>
</evidence>
<comment type="function">
    <text evidence="1">Component of the EKC/KEOPS complex that is required for the formation of a threonylcarbamoyl group on adenosine at position 37 (t(6)A37) in tRNAs that read codons beginning with adenine. The complex is probably involved in the transfer of the threonylcarbamoyl moiety of threonylcarbamoyl-AMP (TC-AMP) to the N6 group of A37. BUD32 has ATPase activity in the context of the EKC/KEOPS complex and likely plays a supporting role to the catalytic subunit KAE1. The EKC/KEOPS complex also promotes both telomere uncapping and telomere elongation. The complex is required for efficient recruitment of transcriptional coactivators.</text>
</comment>
<evidence type="ECO:0000256" key="2">
    <source>
        <dbReference type="ARBA" id="ARBA00011534"/>
    </source>
</evidence>
<dbReference type="Gene3D" id="1.10.510.10">
    <property type="entry name" value="Transferase(Phosphotransferase) domain 1"/>
    <property type="match status" value="1"/>
</dbReference>
<evidence type="ECO:0000259" key="12">
    <source>
        <dbReference type="PROSITE" id="PS50011"/>
    </source>
</evidence>
<proteinExistence type="predicted"/>
<evidence type="ECO:0000256" key="9">
    <source>
        <dbReference type="ARBA" id="ARBA00033194"/>
    </source>
</evidence>
<sequence>MTTEIYLTIYCPGDVTACLTTGTNSFIGSVDETTVLKYPHIPGDEKALALLGLEARIFQAIGPHKHIIGFKGLTKDGLLLERARFGSITEYLKNNDPGLQRRLKWAYQATEALATVHKKGVLHRDISANNLLLDAELNVKLSDFQGRLLSPDGEVEEDGLSVENTKSFMPRVNSNYADWKTEIFALGSAFYYIMEGQEPYPDLDPDLHEEQIVERFISSQFPTTEYSPMNRVMYKCWAGEYDSVDAVFQDLKFVHECPMATGVEEETMYLRSR</sequence>
<comment type="caution">
    <text evidence="13">The sequence shown here is derived from an EMBL/GenBank/DDBJ whole genome shotgun (WGS) entry which is preliminary data.</text>
</comment>
<evidence type="ECO:0000256" key="1">
    <source>
        <dbReference type="ARBA" id="ARBA00003747"/>
    </source>
</evidence>
<dbReference type="InterPro" id="IPR011009">
    <property type="entry name" value="Kinase-like_dom_sf"/>
</dbReference>
<dbReference type="PANTHER" id="PTHR24418">
    <property type="entry name" value="TYROSINE-PROTEIN KINASE"/>
    <property type="match status" value="1"/>
</dbReference>
<reference evidence="13 14" key="1">
    <citation type="submission" date="2024-09" db="EMBL/GenBank/DDBJ databases">
        <title>Rethinking Asexuality: The Enigmatic Case of Functional Sexual Genes in Lepraria (Stereocaulaceae).</title>
        <authorList>
            <person name="Doellman M."/>
            <person name="Sun Y."/>
            <person name="Barcenas-Pena A."/>
            <person name="Lumbsch H.T."/>
            <person name="Grewe F."/>
        </authorList>
    </citation>
    <scope>NUCLEOTIDE SEQUENCE [LARGE SCALE GENOMIC DNA]</scope>
    <source>
        <strain evidence="13 14">Grewe 0041</strain>
    </source>
</reference>
<evidence type="ECO:0000313" key="13">
    <source>
        <dbReference type="EMBL" id="KAL2044109.1"/>
    </source>
</evidence>
<dbReference type="PROSITE" id="PS00109">
    <property type="entry name" value="PROTEIN_KINASE_TYR"/>
    <property type="match status" value="1"/>
</dbReference>
<feature type="domain" description="Protein kinase" evidence="12">
    <location>
        <begin position="1"/>
        <end position="273"/>
    </location>
</feature>
<dbReference type="Proteomes" id="UP001590951">
    <property type="component" value="Unassembled WGS sequence"/>
</dbReference>
<dbReference type="EMBL" id="JBHFEH010000210">
    <property type="protein sequence ID" value="KAL2044109.1"/>
    <property type="molecule type" value="Genomic_DNA"/>
</dbReference>
<protein>
    <recommendedName>
        <fullName evidence="5">EKC/KEOPS complex subunit BUD32</fullName>
        <ecNumber evidence="3">2.7.11.1</ecNumber>
    </recommendedName>
    <alternativeName>
        <fullName evidence="8 9">Atypical Serine/threonine protein kinase BUD32</fullName>
    </alternativeName>
    <alternativeName>
        <fullName evidence="4">EKC/KEOPS complex subunit bud32</fullName>
    </alternativeName>
</protein>
<organism evidence="13 14">
    <name type="scientific">Lepraria finkii</name>
    <dbReference type="NCBI Taxonomy" id="1340010"/>
    <lineage>
        <taxon>Eukaryota</taxon>
        <taxon>Fungi</taxon>
        <taxon>Dikarya</taxon>
        <taxon>Ascomycota</taxon>
        <taxon>Pezizomycotina</taxon>
        <taxon>Lecanoromycetes</taxon>
        <taxon>OSLEUM clade</taxon>
        <taxon>Lecanoromycetidae</taxon>
        <taxon>Lecanorales</taxon>
        <taxon>Lecanorineae</taxon>
        <taxon>Stereocaulaceae</taxon>
        <taxon>Lepraria</taxon>
    </lineage>
</organism>
<dbReference type="EC" id="2.7.11.1" evidence="3"/>
<evidence type="ECO:0000256" key="11">
    <source>
        <dbReference type="ARBA" id="ARBA00048679"/>
    </source>
</evidence>
<name>A0ABR4AF56_9LECA</name>
<dbReference type="Pfam" id="PF07714">
    <property type="entry name" value="PK_Tyr_Ser-Thr"/>
    <property type="match status" value="1"/>
</dbReference>
<dbReference type="PROSITE" id="PS50011">
    <property type="entry name" value="PROTEIN_KINASE_DOM"/>
    <property type="match status" value="1"/>
</dbReference>
<dbReference type="SUPFAM" id="SSF56112">
    <property type="entry name" value="Protein kinase-like (PK-like)"/>
    <property type="match status" value="1"/>
</dbReference>
<comment type="catalytic activity">
    <reaction evidence="10">
        <text>L-threonyl-[protein] + ATP = O-phospho-L-threonyl-[protein] + ADP + H(+)</text>
        <dbReference type="Rhea" id="RHEA:46608"/>
        <dbReference type="Rhea" id="RHEA-COMP:11060"/>
        <dbReference type="Rhea" id="RHEA-COMP:11605"/>
        <dbReference type="ChEBI" id="CHEBI:15378"/>
        <dbReference type="ChEBI" id="CHEBI:30013"/>
        <dbReference type="ChEBI" id="CHEBI:30616"/>
        <dbReference type="ChEBI" id="CHEBI:61977"/>
        <dbReference type="ChEBI" id="CHEBI:456216"/>
        <dbReference type="EC" id="2.7.11.1"/>
    </reaction>
</comment>
<dbReference type="InterPro" id="IPR000719">
    <property type="entry name" value="Prot_kinase_dom"/>
</dbReference>
<dbReference type="InterPro" id="IPR008266">
    <property type="entry name" value="Tyr_kinase_AS"/>
</dbReference>
<accession>A0ABR4AF56</accession>
<evidence type="ECO:0000256" key="8">
    <source>
        <dbReference type="ARBA" id="ARBA00030980"/>
    </source>
</evidence>
<comment type="catalytic activity">
    <reaction evidence="11">
        <text>L-seryl-[protein] + ATP = O-phospho-L-seryl-[protein] + ADP + H(+)</text>
        <dbReference type="Rhea" id="RHEA:17989"/>
        <dbReference type="Rhea" id="RHEA-COMP:9863"/>
        <dbReference type="Rhea" id="RHEA-COMP:11604"/>
        <dbReference type="ChEBI" id="CHEBI:15378"/>
        <dbReference type="ChEBI" id="CHEBI:29999"/>
        <dbReference type="ChEBI" id="CHEBI:30616"/>
        <dbReference type="ChEBI" id="CHEBI:83421"/>
        <dbReference type="ChEBI" id="CHEBI:456216"/>
        <dbReference type="EC" id="2.7.11.1"/>
    </reaction>
</comment>